<keyword evidence="4" id="KW-1185">Reference proteome</keyword>
<dbReference type="InterPro" id="IPR025161">
    <property type="entry name" value="IS402-like_dom"/>
</dbReference>
<dbReference type="Pfam" id="PF13340">
    <property type="entry name" value="DUF4096"/>
    <property type="match status" value="1"/>
</dbReference>
<dbReference type="AlphaFoldDB" id="A0A1C3E4V5"/>
<dbReference type="InterPro" id="IPR052909">
    <property type="entry name" value="Transposase_6_like"/>
</dbReference>
<dbReference type="NCBIfam" id="NF033580">
    <property type="entry name" value="transpos_IS5_3"/>
    <property type="match status" value="1"/>
</dbReference>
<evidence type="ECO:0000313" key="4">
    <source>
        <dbReference type="Proteomes" id="UP000094828"/>
    </source>
</evidence>
<accession>A0A1C3E4V5</accession>
<name>A0A1C3E4V5_9PLAN</name>
<dbReference type="EMBL" id="LYDR01000156">
    <property type="protein sequence ID" value="ODA28189.1"/>
    <property type="molecule type" value="Genomic_DNA"/>
</dbReference>
<dbReference type="STRING" id="1841610.A6X21_13530"/>
<comment type="caution">
    <text evidence="3">The sequence shown here is derived from an EMBL/GenBank/DDBJ whole genome shotgun (WGS) entry which is preliminary data.</text>
</comment>
<gene>
    <name evidence="3" type="ORF">A6X21_13530</name>
</gene>
<evidence type="ECO:0000256" key="1">
    <source>
        <dbReference type="SAM" id="MobiDB-lite"/>
    </source>
</evidence>
<evidence type="ECO:0000313" key="3">
    <source>
        <dbReference type="EMBL" id="ODA28189.1"/>
    </source>
</evidence>
<evidence type="ECO:0000259" key="2">
    <source>
        <dbReference type="Pfam" id="PF13340"/>
    </source>
</evidence>
<sequence>MMLKRHAFSDELWKRIEPLCPGRAGDPGRTAADNRLFVEGVIFVLKTGISWADLPERFGLHNSVWRRYDRWCVNGIWQKIVQALQDPELDEVQIDSTTVKAHPVAATGRRQAGEKRRGR</sequence>
<feature type="domain" description="Insertion element IS402-like" evidence="2">
    <location>
        <begin position="9"/>
        <end position="80"/>
    </location>
</feature>
<dbReference type="PANTHER" id="PTHR46637:SF1">
    <property type="entry name" value="BLL5188 PROTEIN"/>
    <property type="match status" value="1"/>
</dbReference>
<dbReference type="PANTHER" id="PTHR46637">
    <property type="entry name" value="TIS1421-TRANSPOSASE PROTEIN A"/>
    <property type="match status" value="1"/>
</dbReference>
<proteinExistence type="predicted"/>
<organism evidence="3 4">
    <name type="scientific">Planctopirus hydrillae</name>
    <dbReference type="NCBI Taxonomy" id="1841610"/>
    <lineage>
        <taxon>Bacteria</taxon>
        <taxon>Pseudomonadati</taxon>
        <taxon>Planctomycetota</taxon>
        <taxon>Planctomycetia</taxon>
        <taxon>Planctomycetales</taxon>
        <taxon>Planctomycetaceae</taxon>
        <taxon>Planctopirus</taxon>
    </lineage>
</organism>
<reference evidence="3 4" key="1">
    <citation type="submission" date="2016-05" db="EMBL/GenBank/DDBJ databases">
        <title>Genomic and physiological characterization of Planctopirus sp. isolated from fresh water lake.</title>
        <authorList>
            <person name="Subhash Y."/>
            <person name="Ramana C."/>
        </authorList>
    </citation>
    <scope>NUCLEOTIDE SEQUENCE [LARGE SCALE GENOMIC DNA]</scope>
    <source>
        <strain evidence="3 4">JC280</strain>
    </source>
</reference>
<feature type="region of interest" description="Disordered" evidence="1">
    <location>
        <begin position="100"/>
        <end position="119"/>
    </location>
</feature>
<protein>
    <submittedName>
        <fullName evidence="3">Transposase</fullName>
    </submittedName>
</protein>
<dbReference type="Proteomes" id="UP000094828">
    <property type="component" value="Unassembled WGS sequence"/>
</dbReference>